<comment type="catalytic activity">
    <reaction evidence="7">
        <text>DNA(n) + a 2'-deoxyribonucleoside 5'-triphosphate = DNA(n+1) + diphosphate</text>
        <dbReference type="Rhea" id="RHEA:22508"/>
        <dbReference type="Rhea" id="RHEA-COMP:17339"/>
        <dbReference type="Rhea" id="RHEA-COMP:17340"/>
        <dbReference type="ChEBI" id="CHEBI:33019"/>
        <dbReference type="ChEBI" id="CHEBI:61560"/>
        <dbReference type="ChEBI" id="CHEBI:173112"/>
        <dbReference type="EC" id="2.7.7.7"/>
    </reaction>
</comment>
<dbReference type="GO" id="GO:0003887">
    <property type="term" value="F:DNA-directed DNA polymerase activity"/>
    <property type="evidence" value="ECO:0007669"/>
    <property type="project" value="UniProtKB-KW"/>
</dbReference>
<dbReference type="RefSeq" id="WP_072549673.1">
    <property type="nucleotide sequence ID" value="NZ_CP021659.1"/>
</dbReference>
<evidence type="ECO:0000256" key="1">
    <source>
        <dbReference type="ARBA" id="ARBA00012417"/>
    </source>
</evidence>
<feature type="domain" description="DNA polymerase III subunit delta' AAA+ ATPase lid" evidence="9">
    <location>
        <begin position="170"/>
        <end position="206"/>
    </location>
</feature>
<reference evidence="10 11" key="1">
    <citation type="submission" date="2017-05" db="EMBL/GenBank/DDBJ databases">
        <title>Genome sequence of Candidatus Fukatsuia symbiotica and Candidatus Hamiltonella defensa from Acyrthosiphon pisum strain 5D.</title>
        <authorList>
            <person name="Patel V.A."/>
            <person name="Chevignon G."/>
            <person name="Russell J.A."/>
            <person name="Oliver K.M."/>
        </authorList>
    </citation>
    <scope>NUCLEOTIDE SEQUENCE [LARGE SCALE GENOMIC DNA]</scope>
    <source>
        <strain evidence="10 11">5D</strain>
    </source>
</reference>
<evidence type="ECO:0000259" key="9">
    <source>
        <dbReference type="Pfam" id="PF21500"/>
    </source>
</evidence>
<dbReference type="Gene3D" id="1.10.8.10">
    <property type="entry name" value="DNA helicase RuvA subunit, C-terminal domain"/>
    <property type="match status" value="1"/>
</dbReference>
<organism evidence="10 11">
    <name type="scientific">Candidatus Fukatsuia symbiotica</name>
    <dbReference type="NCBI Taxonomy" id="1878942"/>
    <lineage>
        <taxon>Bacteria</taxon>
        <taxon>Pseudomonadati</taxon>
        <taxon>Pseudomonadota</taxon>
        <taxon>Gammaproteobacteria</taxon>
        <taxon>Enterobacterales</taxon>
        <taxon>Yersiniaceae</taxon>
        <taxon>Candidatus Fukatsuia</taxon>
    </lineage>
</organism>
<evidence type="ECO:0000256" key="3">
    <source>
        <dbReference type="ARBA" id="ARBA00022679"/>
    </source>
</evidence>
<dbReference type="GO" id="GO:0006261">
    <property type="term" value="P:DNA-templated DNA replication"/>
    <property type="evidence" value="ECO:0007669"/>
    <property type="project" value="TreeGrafter"/>
</dbReference>
<dbReference type="AlphaFoldDB" id="A0A2U8I8N0"/>
<sequence length="324" mass="36795">MNWYPWLTIPYRQLISQCMTGRGHHALLLHDVGGNGADALIYGLSRWLICQQRKNEKSCGQCHSCRLMLASNHPDCHLLAVEKGKNSLGIDSIRQMIDKLHSHAQQGGSKIVVLPHIELLTDIAASALLKTLEEPPEETYFLLRCHQPYRILPTLRSRCLYYYLASPNISLSLPWLTRRISAEPVAILTALKLSAGAPLEAERLLQPERWQRRSACCTMLVGALSSGDMLSLLPQLNHDDIDERLHWLISLLMDALKWQQGGSGFIVNQDQQSLVQLLARWGSLQTLLKLTDQWLHCRHRLLSIAGVNRELLLTEQLLNWENSR</sequence>
<dbReference type="OrthoDB" id="9811073at2"/>
<dbReference type="InterPro" id="IPR048731">
    <property type="entry name" value="HolB_lid-gammaproteobact"/>
</dbReference>
<evidence type="ECO:0000256" key="7">
    <source>
        <dbReference type="ARBA" id="ARBA00049244"/>
    </source>
</evidence>
<protein>
    <recommendedName>
        <fullName evidence="2">DNA polymerase III subunit delta'</fullName>
        <ecNumber evidence="1">2.7.7.7</ecNumber>
    </recommendedName>
</protein>
<evidence type="ECO:0000313" key="10">
    <source>
        <dbReference type="EMBL" id="AWK14415.1"/>
    </source>
</evidence>
<dbReference type="SUPFAM" id="SSF48019">
    <property type="entry name" value="post-AAA+ oligomerization domain-like"/>
    <property type="match status" value="1"/>
</dbReference>
<dbReference type="STRING" id="1878942.GCA_900128755_00752"/>
<keyword evidence="3 10" id="KW-0808">Transferase</keyword>
<dbReference type="Pfam" id="PF21500">
    <property type="entry name" value="HolB_lid"/>
    <property type="match status" value="1"/>
</dbReference>
<evidence type="ECO:0000259" key="8">
    <source>
        <dbReference type="Pfam" id="PF09115"/>
    </source>
</evidence>
<evidence type="ECO:0000256" key="4">
    <source>
        <dbReference type="ARBA" id="ARBA00022695"/>
    </source>
</evidence>
<dbReference type="PANTHER" id="PTHR11669:SF8">
    <property type="entry name" value="DNA POLYMERASE III SUBUNIT DELTA"/>
    <property type="match status" value="1"/>
</dbReference>
<dbReference type="GO" id="GO:0003677">
    <property type="term" value="F:DNA binding"/>
    <property type="evidence" value="ECO:0007669"/>
    <property type="project" value="InterPro"/>
</dbReference>
<dbReference type="Pfam" id="PF09115">
    <property type="entry name" value="DNApol3-delta_C"/>
    <property type="match status" value="1"/>
</dbReference>
<dbReference type="InterPro" id="IPR008921">
    <property type="entry name" value="DNA_pol3_clamp-load_cplx_C"/>
</dbReference>
<dbReference type="EC" id="2.7.7.7" evidence="1"/>
<accession>A0A2U8I8N0</accession>
<keyword evidence="11" id="KW-1185">Reference proteome</keyword>
<proteinExistence type="predicted"/>
<name>A0A2U8I8N0_9GAMM</name>
<dbReference type="Gene3D" id="3.40.50.300">
    <property type="entry name" value="P-loop containing nucleotide triphosphate hydrolases"/>
    <property type="match status" value="1"/>
</dbReference>
<dbReference type="EMBL" id="CP021659">
    <property type="protein sequence ID" value="AWK14415.1"/>
    <property type="molecule type" value="Genomic_DNA"/>
</dbReference>
<dbReference type="GO" id="GO:0009360">
    <property type="term" value="C:DNA polymerase III complex"/>
    <property type="evidence" value="ECO:0007669"/>
    <property type="project" value="InterPro"/>
</dbReference>
<dbReference type="SUPFAM" id="SSF52540">
    <property type="entry name" value="P-loop containing nucleoside triphosphate hydrolases"/>
    <property type="match status" value="1"/>
</dbReference>
<dbReference type="PANTHER" id="PTHR11669">
    <property type="entry name" value="REPLICATION FACTOR C / DNA POLYMERASE III GAMMA-TAU SUBUNIT"/>
    <property type="match status" value="1"/>
</dbReference>
<evidence type="ECO:0000256" key="5">
    <source>
        <dbReference type="ARBA" id="ARBA00022705"/>
    </source>
</evidence>
<dbReference type="NCBIfam" id="NF005941">
    <property type="entry name" value="PRK07993.1"/>
    <property type="match status" value="1"/>
</dbReference>
<dbReference type="Proteomes" id="UP000261875">
    <property type="component" value="Chromosome"/>
</dbReference>
<keyword evidence="5" id="KW-0235">DNA replication</keyword>
<dbReference type="InterPro" id="IPR027417">
    <property type="entry name" value="P-loop_NTPase"/>
</dbReference>
<dbReference type="KEGG" id="fsm:CCS41_07905"/>
<dbReference type="InterPro" id="IPR050238">
    <property type="entry name" value="DNA_Rep/Repair_Clamp_Loader"/>
</dbReference>
<keyword evidence="6" id="KW-0239">DNA-directed DNA polymerase</keyword>
<evidence type="ECO:0000313" key="11">
    <source>
        <dbReference type="Proteomes" id="UP000261875"/>
    </source>
</evidence>
<gene>
    <name evidence="10" type="ORF">CCS41_07905</name>
</gene>
<feature type="domain" description="DNA polymerase III delta subunit C-terminal" evidence="8">
    <location>
        <begin position="208"/>
        <end position="321"/>
    </location>
</feature>
<dbReference type="InterPro" id="IPR015199">
    <property type="entry name" value="DNA_pol_III_delta_C"/>
</dbReference>
<dbReference type="Pfam" id="PF13177">
    <property type="entry name" value="DNA_pol3_delta2"/>
    <property type="match status" value="1"/>
</dbReference>
<dbReference type="Gene3D" id="1.20.272.10">
    <property type="match status" value="1"/>
</dbReference>
<keyword evidence="4 10" id="KW-0548">Nucleotidyltransferase</keyword>
<evidence type="ECO:0000256" key="2">
    <source>
        <dbReference type="ARBA" id="ARBA00014363"/>
    </source>
</evidence>
<evidence type="ECO:0000256" key="6">
    <source>
        <dbReference type="ARBA" id="ARBA00022932"/>
    </source>
</evidence>